<sequence length="426" mass="46385">MRFLTSLLLSAAAASAQNQLRGFNYGAQFLNDAPKRQVDFEYEFNAAKQLPGTNGQFTSARLYTMVQWQTTNTVIEAIQAAINTKTTLLLGLWASAGAATFDNEIVALKAAIQQFGSAFTDLVVGISVGSEDLYRISPTGIENKSGPGANPNELVRYIQLTRDAIRNTGLAGKPIGHVDTWTAYVNASNNAVIEALDFVGVDAYPYFQTTMENGIENGNKTFYDAFDATVAAARGKPVWVTETGWPVSGPQQNKAVASADNARIYWEDVSCSLMSKGINLYYYTLQDAQWGTPSPSFGVKPAGDLMQVQPLFDLSCPANAPTLFDFNVSIEAVSKTCNLVFYLPVDGHEWRAPYRILEPRVIIVSQLNNPSTYASNFRNTGMLAINGVPCQAGENVGYQLDSLRGLDWEFFQTTAPALGLFMTISG</sequence>
<proteinExistence type="inferred from homology"/>
<feature type="signal peptide" evidence="23">
    <location>
        <begin position="1"/>
        <end position="16"/>
    </location>
</feature>
<reference evidence="24" key="1">
    <citation type="journal article" date="2020" name="Stud. Mycol.">
        <title>101 Dothideomycetes genomes: a test case for predicting lifestyles and emergence of pathogens.</title>
        <authorList>
            <person name="Haridas S."/>
            <person name="Albert R."/>
            <person name="Binder M."/>
            <person name="Bloem J."/>
            <person name="Labutti K."/>
            <person name="Salamov A."/>
            <person name="Andreopoulos B."/>
            <person name="Baker S."/>
            <person name="Barry K."/>
            <person name="Bills G."/>
            <person name="Bluhm B."/>
            <person name="Cannon C."/>
            <person name="Castanera R."/>
            <person name="Culley D."/>
            <person name="Daum C."/>
            <person name="Ezra D."/>
            <person name="Gonzalez J."/>
            <person name="Henrissat B."/>
            <person name="Kuo A."/>
            <person name="Liang C."/>
            <person name="Lipzen A."/>
            <person name="Lutzoni F."/>
            <person name="Magnuson J."/>
            <person name="Mondo S."/>
            <person name="Nolan M."/>
            <person name="Ohm R."/>
            <person name="Pangilinan J."/>
            <person name="Park H.-J."/>
            <person name="Ramirez L."/>
            <person name="Alfaro M."/>
            <person name="Sun H."/>
            <person name="Tritt A."/>
            <person name="Yoshinaga Y."/>
            <person name="Zwiers L.-H."/>
            <person name="Turgeon B."/>
            <person name="Goodwin S."/>
            <person name="Spatafora J."/>
            <person name="Crous P."/>
            <person name="Grigoriev I."/>
        </authorList>
    </citation>
    <scope>NUCLEOTIDE SEQUENCE</scope>
    <source>
        <strain evidence="24">CBS 207.26</strain>
    </source>
</reference>
<evidence type="ECO:0000256" key="8">
    <source>
        <dbReference type="ARBA" id="ARBA00022512"/>
    </source>
</evidence>
<dbReference type="GO" id="GO:0005576">
    <property type="term" value="C:extracellular region"/>
    <property type="evidence" value="ECO:0007669"/>
    <property type="project" value="TreeGrafter"/>
</dbReference>
<dbReference type="Proteomes" id="UP000800200">
    <property type="component" value="Unassembled WGS sequence"/>
</dbReference>
<evidence type="ECO:0000256" key="23">
    <source>
        <dbReference type="SAM" id="SignalP"/>
    </source>
</evidence>
<dbReference type="InterPro" id="IPR000490">
    <property type="entry name" value="Glyco_hydro_17"/>
</dbReference>
<evidence type="ECO:0000256" key="18">
    <source>
        <dbReference type="ARBA" id="ARBA00023326"/>
    </source>
</evidence>
<evidence type="ECO:0000313" key="25">
    <source>
        <dbReference type="Proteomes" id="UP000800200"/>
    </source>
</evidence>
<dbReference type="EC" id="3.2.1.39" evidence="5"/>
<evidence type="ECO:0000256" key="9">
    <source>
        <dbReference type="ARBA" id="ARBA00022525"/>
    </source>
</evidence>
<dbReference type="InterPro" id="IPR050732">
    <property type="entry name" value="Beta-glucan_modifiers"/>
</dbReference>
<evidence type="ECO:0000256" key="2">
    <source>
        <dbReference type="ARBA" id="ARBA00004191"/>
    </source>
</evidence>
<evidence type="ECO:0000256" key="19">
    <source>
        <dbReference type="ARBA" id="ARBA00025152"/>
    </source>
</evidence>
<dbReference type="GO" id="GO:0009277">
    <property type="term" value="C:fungal-type cell wall"/>
    <property type="evidence" value="ECO:0007669"/>
    <property type="project" value="TreeGrafter"/>
</dbReference>
<dbReference type="GO" id="GO:0071555">
    <property type="term" value="P:cell wall organization"/>
    <property type="evidence" value="ECO:0007669"/>
    <property type="project" value="UniProtKB-KW"/>
</dbReference>
<evidence type="ECO:0000256" key="3">
    <source>
        <dbReference type="ARBA" id="ARBA00004609"/>
    </source>
</evidence>
<dbReference type="GO" id="GO:0000272">
    <property type="term" value="P:polysaccharide catabolic process"/>
    <property type="evidence" value="ECO:0007669"/>
    <property type="project" value="UniProtKB-KW"/>
</dbReference>
<dbReference type="GO" id="GO:0009986">
    <property type="term" value="C:cell surface"/>
    <property type="evidence" value="ECO:0007669"/>
    <property type="project" value="TreeGrafter"/>
</dbReference>
<keyword evidence="7" id="KW-1003">Cell membrane</keyword>
<dbReference type="Pfam" id="PF00332">
    <property type="entry name" value="Glyco_hydro_17"/>
    <property type="match status" value="1"/>
</dbReference>
<dbReference type="EMBL" id="ML994646">
    <property type="protein sequence ID" value="KAF2182845.1"/>
    <property type="molecule type" value="Genomic_DNA"/>
</dbReference>
<dbReference type="GO" id="GO:0005886">
    <property type="term" value="C:plasma membrane"/>
    <property type="evidence" value="ECO:0007669"/>
    <property type="project" value="UniProtKB-SubCell"/>
</dbReference>
<evidence type="ECO:0000256" key="7">
    <source>
        <dbReference type="ARBA" id="ARBA00022475"/>
    </source>
</evidence>
<evidence type="ECO:0000256" key="6">
    <source>
        <dbReference type="ARBA" id="ARBA00019762"/>
    </source>
</evidence>
<comment type="catalytic activity">
    <reaction evidence="1">
        <text>Hydrolysis of (1-&gt;3)-beta-D-glucosidic linkages in (1-&gt;3)-beta-D-glucans.</text>
        <dbReference type="EC" id="3.2.1.39"/>
    </reaction>
</comment>
<dbReference type="PANTHER" id="PTHR16631:SF13">
    <property type="entry name" value="GLUCAN ENDO-1,3-BETA-GLUCOSIDASE EGLC-RELATED"/>
    <property type="match status" value="1"/>
</dbReference>
<evidence type="ECO:0000313" key="24">
    <source>
        <dbReference type="EMBL" id="KAF2182845.1"/>
    </source>
</evidence>
<gene>
    <name evidence="24" type="ORF">K469DRAFT_740178</name>
</gene>
<comment type="function">
    <text evidence="19">Glucanases play a role in cell expansion during growth, in cell-cell fusion during mating, and in spore release during sporulation. This enzyme may be involved in beta-glucan degradation and also function biosynthetically as a transglycosylase.</text>
</comment>
<dbReference type="OrthoDB" id="77201at2759"/>
<dbReference type="GO" id="GO:0098552">
    <property type="term" value="C:side of membrane"/>
    <property type="evidence" value="ECO:0007669"/>
    <property type="project" value="UniProtKB-KW"/>
</dbReference>
<evidence type="ECO:0000256" key="15">
    <source>
        <dbReference type="ARBA" id="ARBA00023277"/>
    </source>
</evidence>
<keyword evidence="15" id="KW-0119">Carbohydrate metabolism</keyword>
<keyword evidence="11 23" id="KW-0732">Signal</keyword>
<keyword evidence="8" id="KW-0134">Cell wall</keyword>
<evidence type="ECO:0000256" key="22">
    <source>
        <dbReference type="RuleBase" id="RU004335"/>
    </source>
</evidence>
<keyword evidence="13" id="KW-0472">Membrane</keyword>
<evidence type="ECO:0000256" key="1">
    <source>
        <dbReference type="ARBA" id="ARBA00000382"/>
    </source>
</evidence>
<evidence type="ECO:0000256" key="16">
    <source>
        <dbReference type="ARBA" id="ARBA00023288"/>
    </source>
</evidence>
<evidence type="ECO:0000256" key="10">
    <source>
        <dbReference type="ARBA" id="ARBA00022622"/>
    </source>
</evidence>
<keyword evidence="25" id="KW-1185">Reference proteome</keyword>
<feature type="chain" id="PRO_5025439692" description="Probable glucan endo-1,3-beta-glucosidase eglC" evidence="23">
    <location>
        <begin position="17"/>
        <end position="426"/>
    </location>
</feature>
<keyword evidence="16" id="KW-0449">Lipoprotein</keyword>
<comment type="subcellular location">
    <subcellularLocation>
        <location evidence="3">Cell membrane</location>
        <topology evidence="3">Lipid-anchor</topology>
        <topology evidence="3">GPI-anchor</topology>
    </subcellularLocation>
    <subcellularLocation>
        <location evidence="2">Secreted</location>
        <location evidence="2">Cell wall</location>
    </subcellularLocation>
</comment>
<evidence type="ECO:0000256" key="12">
    <source>
        <dbReference type="ARBA" id="ARBA00022801"/>
    </source>
</evidence>
<keyword evidence="9" id="KW-0964">Secreted</keyword>
<evidence type="ECO:0000256" key="20">
    <source>
        <dbReference type="ARBA" id="ARBA00032134"/>
    </source>
</evidence>
<protein>
    <recommendedName>
        <fullName evidence="6">Probable glucan endo-1,3-beta-glucosidase eglC</fullName>
        <ecNumber evidence="5">3.2.1.39</ecNumber>
    </recommendedName>
    <alternativeName>
        <fullName evidence="20">Endo-1,3-beta-glucanase eglC</fullName>
    </alternativeName>
    <alternativeName>
        <fullName evidence="21">Laminarinase eglC</fullName>
    </alternativeName>
</protein>
<name>A0A6A6DVN5_9PEZI</name>
<keyword evidence="12 24" id="KW-0378">Hydrolase</keyword>
<comment type="similarity">
    <text evidence="4 22">Belongs to the glycosyl hydrolase 17 family.</text>
</comment>
<dbReference type="AlphaFoldDB" id="A0A6A6DVN5"/>
<keyword evidence="14" id="KW-0325">Glycoprotein</keyword>
<keyword evidence="10" id="KW-0336">GPI-anchor</keyword>
<dbReference type="Gene3D" id="3.20.20.80">
    <property type="entry name" value="Glycosidases"/>
    <property type="match status" value="1"/>
</dbReference>
<evidence type="ECO:0000256" key="13">
    <source>
        <dbReference type="ARBA" id="ARBA00023136"/>
    </source>
</evidence>
<keyword evidence="18" id="KW-0624">Polysaccharide degradation</keyword>
<accession>A0A6A6DVN5</accession>
<dbReference type="InterPro" id="IPR017853">
    <property type="entry name" value="GH"/>
</dbReference>
<evidence type="ECO:0000256" key="11">
    <source>
        <dbReference type="ARBA" id="ARBA00022729"/>
    </source>
</evidence>
<dbReference type="SUPFAM" id="SSF51445">
    <property type="entry name" value="(Trans)glycosidases"/>
    <property type="match status" value="1"/>
</dbReference>
<organism evidence="24 25">
    <name type="scientific">Zopfia rhizophila CBS 207.26</name>
    <dbReference type="NCBI Taxonomy" id="1314779"/>
    <lineage>
        <taxon>Eukaryota</taxon>
        <taxon>Fungi</taxon>
        <taxon>Dikarya</taxon>
        <taxon>Ascomycota</taxon>
        <taxon>Pezizomycotina</taxon>
        <taxon>Dothideomycetes</taxon>
        <taxon>Dothideomycetes incertae sedis</taxon>
        <taxon>Zopfiaceae</taxon>
        <taxon>Zopfia</taxon>
    </lineage>
</organism>
<dbReference type="PANTHER" id="PTHR16631">
    <property type="entry name" value="GLUCAN 1,3-BETA-GLUCOSIDASE"/>
    <property type="match status" value="1"/>
</dbReference>
<evidence type="ECO:0000256" key="14">
    <source>
        <dbReference type="ARBA" id="ARBA00023180"/>
    </source>
</evidence>
<evidence type="ECO:0000256" key="5">
    <source>
        <dbReference type="ARBA" id="ARBA00012780"/>
    </source>
</evidence>
<evidence type="ECO:0000256" key="21">
    <source>
        <dbReference type="ARBA" id="ARBA00032906"/>
    </source>
</evidence>
<keyword evidence="17" id="KW-0961">Cell wall biogenesis/degradation</keyword>
<evidence type="ECO:0000256" key="4">
    <source>
        <dbReference type="ARBA" id="ARBA00008773"/>
    </source>
</evidence>
<evidence type="ECO:0000256" key="17">
    <source>
        <dbReference type="ARBA" id="ARBA00023316"/>
    </source>
</evidence>
<dbReference type="GO" id="GO:0042973">
    <property type="term" value="F:glucan endo-1,3-beta-D-glucosidase activity"/>
    <property type="evidence" value="ECO:0007669"/>
    <property type="project" value="UniProtKB-EC"/>
</dbReference>